<protein>
    <recommendedName>
        <fullName evidence="12">ATP synthase subunit b</fullName>
    </recommendedName>
    <alternativeName>
        <fullName evidence="12">ATP synthase F(0) sector subunit b</fullName>
    </alternativeName>
    <alternativeName>
        <fullName evidence="12">ATPase subunit I</fullName>
    </alternativeName>
    <alternativeName>
        <fullName evidence="12">F-type ATPase subunit b</fullName>
        <shortName evidence="12">F-ATPase subunit b</shortName>
    </alternativeName>
</protein>
<dbReference type="GO" id="GO:0046933">
    <property type="term" value="F:proton-transporting ATP synthase activity, rotational mechanism"/>
    <property type="evidence" value="ECO:0007669"/>
    <property type="project" value="UniProtKB-UniRule"/>
</dbReference>
<evidence type="ECO:0000256" key="13">
    <source>
        <dbReference type="RuleBase" id="RU003848"/>
    </source>
</evidence>
<evidence type="ECO:0000256" key="7">
    <source>
        <dbReference type="ARBA" id="ARBA00023136"/>
    </source>
</evidence>
<keyword evidence="2 12" id="KW-0138">CF(0)</keyword>
<evidence type="ECO:0000256" key="5">
    <source>
        <dbReference type="ARBA" id="ARBA00022989"/>
    </source>
</evidence>
<evidence type="ECO:0000256" key="14">
    <source>
        <dbReference type="SAM" id="SignalP"/>
    </source>
</evidence>
<feature type="signal peptide" evidence="14">
    <location>
        <begin position="1"/>
        <end position="17"/>
    </location>
</feature>
<organism evidence="15 16">
    <name type="scientific">Campylobacter subantarcticus LMG 24374</name>
    <dbReference type="NCBI Taxonomy" id="1388751"/>
    <lineage>
        <taxon>Bacteria</taxon>
        <taxon>Pseudomonadati</taxon>
        <taxon>Campylobacterota</taxon>
        <taxon>Epsilonproteobacteria</taxon>
        <taxon>Campylobacterales</taxon>
        <taxon>Campylobacteraceae</taxon>
        <taxon>Campylobacter</taxon>
    </lineage>
</organism>
<dbReference type="HAMAP" id="MF_01398">
    <property type="entry name" value="ATP_synth_b_bprime"/>
    <property type="match status" value="1"/>
</dbReference>
<keyword evidence="12" id="KW-1003">Cell membrane</keyword>
<keyword evidence="4 12" id="KW-0375">Hydrogen ion transport</keyword>
<reference evidence="15 16" key="1">
    <citation type="journal article" date="2014" name="Genome Biol. Evol.">
        <title>Comparative Genomics of the Campylobacter lari Group.</title>
        <authorList>
            <person name="Miller W.G."/>
            <person name="Yee E."/>
            <person name="Chapman M.H."/>
            <person name="Smith T.P."/>
            <person name="Bono J.L."/>
            <person name="Huynh S."/>
            <person name="Parker C.T."/>
            <person name="Vandamme P."/>
            <person name="Luong K."/>
            <person name="Korlach J."/>
        </authorList>
    </citation>
    <scope>NUCLEOTIDE SEQUENCE [LARGE SCALE GENOMIC DNA]</scope>
    <source>
        <strain evidence="15 16">LMG 24374</strain>
    </source>
</reference>
<evidence type="ECO:0000256" key="11">
    <source>
        <dbReference type="ARBA" id="ARBA00037847"/>
    </source>
</evidence>
<comment type="function">
    <text evidence="9 12">F(1)F(0) ATP synthase produces ATP from ADP in the presence of a proton or sodium gradient. F-type ATPases consist of two structural domains, F(1) containing the extramembraneous catalytic core and F(0) containing the membrane proton channel, linked together by a central stalk and a peripheral stalk. During catalysis, ATP synthesis in the catalytic domain of F(1) is coupled via a rotary mechanism of the central stalk subunits to proton translocation.</text>
</comment>
<dbReference type="Proteomes" id="UP000031135">
    <property type="component" value="Chromosome"/>
</dbReference>
<evidence type="ECO:0000256" key="12">
    <source>
        <dbReference type="HAMAP-Rule" id="MF_01398"/>
    </source>
</evidence>
<dbReference type="InterPro" id="IPR002146">
    <property type="entry name" value="ATP_synth_b/b'su_bac/chlpt"/>
</dbReference>
<dbReference type="HOGENOM" id="CLU_129781_0_0_7"/>
<keyword evidence="6 12" id="KW-0406">Ion transport</keyword>
<dbReference type="GO" id="GO:0016787">
    <property type="term" value="F:hydrolase activity"/>
    <property type="evidence" value="ECO:0007669"/>
    <property type="project" value="UniProtKB-KW"/>
</dbReference>
<name>A0A0A8H8V8_9BACT</name>
<dbReference type="OrthoDB" id="5373033at2"/>
<comment type="subcellular location">
    <subcellularLocation>
        <location evidence="12">Cell membrane</location>
        <topology evidence="12">Single-pass membrane protein</topology>
    </subcellularLocation>
    <subcellularLocation>
        <location evidence="11">Endomembrane system</location>
        <topology evidence="11">Single-pass membrane protein</topology>
    </subcellularLocation>
</comment>
<keyword evidence="8 12" id="KW-0066">ATP synthesis</keyword>
<dbReference type="EMBL" id="CP007772">
    <property type="protein sequence ID" value="AJC90095.1"/>
    <property type="molecule type" value="Genomic_DNA"/>
</dbReference>
<evidence type="ECO:0000256" key="2">
    <source>
        <dbReference type="ARBA" id="ARBA00022547"/>
    </source>
</evidence>
<comment type="function">
    <text evidence="10">Component of the F(0) channel, it forms part of the peripheral stalk, linking F(1) to F(0). The b'-subunit is a diverged and duplicated form of b found in plants and photosynthetic bacteria.</text>
</comment>
<evidence type="ECO:0000256" key="10">
    <source>
        <dbReference type="ARBA" id="ARBA00025614"/>
    </source>
</evidence>
<feature type="transmembrane region" description="Helical" evidence="12">
    <location>
        <begin position="27"/>
        <end position="46"/>
    </location>
</feature>
<accession>A0A0A8H8V8</accession>
<sequence length="170" mass="19662">MLKKITLLSILPFYAFAAGNGSGEYDIIPRAVNFVLFAAILYYFIATPLKNFYNGRIAKIASRMNEIQEKLIASKNHKLEMMKKLDLAKQDAVNAVALAKKEAEIITEKIENETKMEIKALEKTYEEHKEYEIRKMEKEVVQAVLEEIFEDQNLQLQQKEILNIMMKKVS</sequence>
<keyword evidence="5 12" id="KW-1133">Transmembrane helix</keyword>
<evidence type="ECO:0000256" key="9">
    <source>
        <dbReference type="ARBA" id="ARBA00025198"/>
    </source>
</evidence>
<keyword evidence="1 12" id="KW-0813">Transport</keyword>
<comment type="similarity">
    <text evidence="12 13">Belongs to the ATPase B chain family.</text>
</comment>
<keyword evidence="14" id="KW-0732">Signal</keyword>
<evidence type="ECO:0000256" key="4">
    <source>
        <dbReference type="ARBA" id="ARBA00022781"/>
    </source>
</evidence>
<feature type="chain" id="PRO_5002036785" description="ATP synthase subunit b" evidence="14">
    <location>
        <begin position="18"/>
        <end position="170"/>
    </location>
</feature>
<evidence type="ECO:0000256" key="8">
    <source>
        <dbReference type="ARBA" id="ARBA00023310"/>
    </source>
</evidence>
<evidence type="ECO:0000313" key="16">
    <source>
        <dbReference type="Proteomes" id="UP000031135"/>
    </source>
</evidence>
<dbReference type="CDD" id="cd06503">
    <property type="entry name" value="ATP-synt_Fo_b"/>
    <property type="match status" value="1"/>
</dbReference>
<dbReference type="GO" id="GO:0012505">
    <property type="term" value="C:endomembrane system"/>
    <property type="evidence" value="ECO:0007669"/>
    <property type="project" value="UniProtKB-SubCell"/>
</dbReference>
<evidence type="ECO:0000256" key="6">
    <source>
        <dbReference type="ARBA" id="ARBA00023065"/>
    </source>
</evidence>
<dbReference type="NCBIfam" id="NF006292">
    <property type="entry name" value="PRK08475.1"/>
    <property type="match status" value="1"/>
</dbReference>
<keyword evidence="7 12" id="KW-0472">Membrane</keyword>
<keyword evidence="3 12" id="KW-0812">Transmembrane</keyword>
<gene>
    <name evidence="12 15" type="primary">atpF</name>
    <name evidence="15" type="ORF">CSUB8521_0198</name>
</gene>
<dbReference type="KEGG" id="csm:CSUB8521_0198"/>
<dbReference type="GO" id="GO:0005886">
    <property type="term" value="C:plasma membrane"/>
    <property type="evidence" value="ECO:0007669"/>
    <property type="project" value="UniProtKB-SubCell"/>
</dbReference>
<dbReference type="RefSeq" id="WP_039662569.1">
    <property type="nucleotide sequence ID" value="NZ_CP007772.1"/>
</dbReference>
<dbReference type="Pfam" id="PF00430">
    <property type="entry name" value="ATP-synt_B"/>
    <property type="match status" value="1"/>
</dbReference>
<keyword evidence="15" id="KW-0378">Hydrolase</keyword>
<evidence type="ECO:0000313" key="15">
    <source>
        <dbReference type="EMBL" id="AJC90095.1"/>
    </source>
</evidence>
<proteinExistence type="inferred from homology"/>
<dbReference type="GO" id="GO:0045259">
    <property type="term" value="C:proton-transporting ATP synthase complex"/>
    <property type="evidence" value="ECO:0007669"/>
    <property type="project" value="UniProtKB-KW"/>
</dbReference>
<evidence type="ECO:0000256" key="3">
    <source>
        <dbReference type="ARBA" id="ARBA00022692"/>
    </source>
</evidence>
<evidence type="ECO:0000256" key="1">
    <source>
        <dbReference type="ARBA" id="ARBA00022448"/>
    </source>
</evidence>
<dbReference type="AlphaFoldDB" id="A0A0A8H8V8"/>
<comment type="subunit">
    <text evidence="12">F-type ATPases have 2 components, F(1) - the catalytic core - and F(0) - the membrane proton channel. F(1) has five subunits: alpha(3), beta(3), gamma(1), delta(1), epsilon(1). F(0) has three main subunits: a(1), b(2) and c(10-14). The alpha and beta chains form an alternating ring which encloses part of the gamma chain. F(1) is attached to F(0) by a central stalk formed by the gamma and epsilon chains, while a peripheral stalk is formed by the delta and b chains.</text>
</comment>